<dbReference type="STRING" id="1685010.A0O34_16135"/>
<keyword evidence="1" id="KW-0472">Membrane</keyword>
<dbReference type="EMBL" id="CP015199">
    <property type="protein sequence ID" value="ANF51946.1"/>
    <property type="molecule type" value="Genomic_DNA"/>
</dbReference>
<dbReference type="OrthoDB" id="1264009at2"/>
<name>A0A172XYH8_9FLAO</name>
<keyword evidence="1" id="KW-0812">Transmembrane</keyword>
<sequence length="120" mass="13746">MIKKIIFGGIVIIVFFIVDHFMGNRMNKIYSDRFNDFNKSNLKSIIVDLSKNRRDVELILANDTVAFFPKTSDLNHNSIFGFTADKGDSIIKKPFNDTLILKKSNGKIFRYTFSKSEGSL</sequence>
<accession>A0A172XYH8</accession>
<dbReference type="Proteomes" id="UP000077824">
    <property type="component" value="Chromosome"/>
</dbReference>
<organism evidence="2 3">
    <name type="scientific">Chryseobacterium glaciei</name>
    <dbReference type="NCBI Taxonomy" id="1685010"/>
    <lineage>
        <taxon>Bacteria</taxon>
        <taxon>Pseudomonadati</taxon>
        <taxon>Bacteroidota</taxon>
        <taxon>Flavobacteriia</taxon>
        <taxon>Flavobacteriales</taxon>
        <taxon>Weeksellaceae</taxon>
        <taxon>Chryseobacterium group</taxon>
        <taxon>Chryseobacterium</taxon>
    </lineage>
</organism>
<dbReference type="AlphaFoldDB" id="A0A172XYH8"/>
<gene>
    <name evidence="2" type="ORF">A0O34_16135</name>
</gene>
<proteinExistence type="predicted"/>
<evidence type="ECO:0000256" key="1">
    <source>
        <dbReference type="SAM" id="Phobius"/>
    </source>
</evidence>
<dbReference type="RefSeq" id="WP_066756802.1">
    <property type="nucleotide sequence ID" value="NZ_CP015199.1"/>
</dbReference>
<feature type="transmembrane region" description="Helical" evidence="1">
    <location>
        <begin position="6"/>
        <end position="23"/>
    </location>
</feature>
<reference evidence="2 3" key="1">
    <citation type="submission" date="2016-04" db="EMBL/GenBank/DDBJ databases">
        <title>Complete Genome Sequence of Chryseobacterium sp. IHBB 10212.</title>
        <authorList>
            <person name="Pal M."/>
            <person name="Swarnkar M.K."/>
            <person name="Kaushal K."/>
            <person name="Chhibber S."/>
            <person name="Singh A.K."/>
            <person name="Gulati A."/>
        </authorList>
    </citation>
    <scope>NUCLEOTIDE SEQUENCE [LARGE SCALE GENOMIC DNA]</scope>
    <source>
        <strain evidence="2 3">IHBB 10212</strain>
    </source>
</reference>
<dbReference type="KEGG" id="chh:A0O34_16135"/>
<protein>
    <submittedName>
        <fullName evidence="2">Uncharacterized protein</fullName>
    </submittedName>
</protein>
<keyword evidence="3" id="KW-1185">Reference proteome</keyword>
<evidence type="ECO:0000313" key="3">
    <source>
        <dbReference type="Proteomes" id="UP000077824"/>
    </source>
</evidence>
<evidence type="ECO:0000313" key="2">
    <source>
        <dbReference type="EMBL" id="ANF51946.1"/>
    </source>
</evidence>
<keyword evidence="1" id="KW-1133">Transmembrane helix</keyword>